<dbReference type="GeneID" id="16212514"/>
<dbReference type="RefSeq" id="YP_008869255.1">
    <property type="nucleotide sequence ID" value="NC_021342.2"/>
</dbReference>
<dbReference type="Proteomes" id="UP000012997">
    <property type="component" value="Segment"/>
</dbReference>
<evidence type="ECO:0000313" key="3">
    <source>
        <dbReference type="Proteomes" id="UP000012997"/>
    </source>
</evidence>
<evidence type="ECO:0000259" key="1">
    <source>
        <dbReference type="Pfam" id="PF04865"/>
    </source>
</evidence>
<accession>N0DUA1</accession>
<dbReference type="KEGG" id="vg:16212514"/>
<dbReference type="InterPro" id="IPR006949">
    <property type="entry name" value="Barrel_Baseplate_J-like"/>
</dbReference>
<keyword evidence="3" id="KW-1185">Reference proteome</keyword>
<evidence type="ECO:0000313" key="2">
    <source>
        <dbReference type="EMBL" id="BAN16852.1"/>
    </source>
</evidence>
<proteinExistence type="predicted"/>
<organism evidence="2 3">
    <name type="scientific">Edwardsiella phage PEi21</name>
    <dbReference type="NCBI Taxonomy" id="1325372"/>
    <lineage>
        <taxon>Viruses</taxon>
        <taxon>Duplodnaviria</taxon>
        <taxon>Heunggongvirae</taxon>
        <taxon>Uroviricota</taxon>
        <taxon>Caudoviricetes</taxon>
        <taxon>Yokohamavirus</taxon>
        <taxon>Yokohamavirus PEi21</taxon>
    </lineage>
</organism>
<dbReference type="OrthoDB" id="2155at10239"/>
<feature type="domain" description="Baseplate protein J-like barrel" evidence="1">
    <location>
        <begin position="95"/>
        <end position="180"/>
    </location>
</feature>
<protein>
    <recommendedName>
        <fullName evidence="1">Baseplate protein J-like barrel domain-containing protein</fullName>
    </recommendedName>
</protein>
<name>N0DUA1_9CAUD</name>
<dbReference type="Pfam" id="PF04865">
    <property type="entry name" value="Baseplate_J"/>
    <property type="match status" value="1"/>
</dbReference>
<sequence length="403" mass="43451">MAQITPQGYKLKSQNEWFEEERQLYLDIDSNWNLDPSTPDGLKIASDAEIFSALDETLQQAYNARDPNKATGYDLDVLCQLTGTERNTGTRSTATVTLSGTTGGVGLVIPAGKRIRSSTTGTTWYLPQAVAIDPNTGTVSAQVLCEDVGTVQADANTLTEIVDTVGGWTGVTNPSPATPGTDKESNSELRVKRAAAVGRSGNNQIDSMYGEIYAVKDVRRVKVYENDTNVADSNNQPAHSIAIIVDGGTDADVAMACYLKKNPGVMMYQAATPVTVEVTSPKYPSNKKVIKFSRPNYVDMNIVITIKNDGTLPSNADEEIKQAIFDYAAGGLIPTDVGFKVDGFDIGEEVPYTTIFTPINKVIGAYGNSYVQDMTLNGARTNVAIAFNQLSRWLTSNITVNIV</sequence>
<reference evidence="2 3" key="1">
    <citation type="journal article" date="2014" name="Genome Announc.">
        <title>Complete Genome Sequence of the Edwardsiella ictaluri-Specific Bacteriophage PEi21, Isolated from River Water in Japan.</title>
        <authorList>
            <person name="Yasuike M."/>
            <person name="Kai W."/>
            <person name="Nakamura Y."/>
            <person name="Fujiwara A."/>
            <person name="Kawato Y."/>
            <person name="Hassan E.S."/>
            <person name="Mahmoud M.M."/>
            <person name="Nagai S."/>
            <person name="Kobayashi T."/>
            <person name="Ototake M."/>
            <person name="Nakai T."/>
        </authorList>
    </citation>
    <scope>NUCLEOTIDE SEQUENCE [LARGE SCALE GENOMIC DNA]</scope>
</reference>
<dbReference type="EMBL" id="AP013057">
    <property type="protein sequence ID" value="BAN16852.1"/>
    <property type="molecule type" value="Genomic_DNA"/>
</dbReference>